<organism evidence="5">
    <name type="scientific">Dissoconium aciculare CBS 342.82</name>
    <dbReference type="NCBI Taxonomy" id="1314786"/>
    <lineage>
        <taxon>Eukaryota</taxon>
        <taxon>Fungi</taxon>
        <taxon>Dikarya</taxon>
        <taxon>Ascomycota</taxon>
        <taxon>Pezizomycotina</taxon>
        <taxon>Dothideomycetes</taxon>
        <taxon>Dothideomycetidae</taxon>
        <taxon>Mycosphaerellales</taxon>
        <taxon>Dissoconiaceae</taxon>
        <taxon>Dissoconium</taxon>
    </lineage>
</organism>
<gene>
    <name evidence="5" type="ORF">K489DRAFT_384778</name>
</gene>
<evidence type="ECO:0008006" key="6">
    <source>
        <dbReference type="Google" id="ProtNLM"/>
    </source>
</evidence>
<proteinExistence type="predicted"/>
<dbReference type="GeneID" id="54363736"/>
<evidence type="ECO:0000256" key="2">
    <source>
        <dbReference type="SAM" id="Phobius"/>
    </source>
</evidence>
<name>A0A6J3LRZ4_9PEZI</name>
<feature type="chain" id="PRO_5026687995" description="Mid2 domain-containing protein" evidence="3">
    <location>
        <begin position="20"/>
        <end position="305"/>
    </location>
</feature>
<sequence length="305" mass="31690">MWSTSLILSASLLFAATNAQCFYPDGSPYQGGVICDITQSDGQSSCCGIEDECTTNGFCKWQGFRANNILSVVGCTDRDWRSPHCAQFCTKNSGQKNSGNQFVFACSQTTYCCSQYPGVLPGGYSDRPSNYSCCNDPSLVFDAGPANYLALRHDFTTSTFTATATGLSTSTASSGGSITSAPTGASAASSGSNTATTSASSSSELSAGAKAGIGIGAALVGVIAIALAAWLTLSHRRQKSTPLLAQEEQKASVPDEKPAWQGQNSNVTGLGYSHEMGHGSGMHEMGLDSGVVRSELSETGRRELP</sequence>
<dbReference type="Proteomes" id="UP000504637">
    <property type="component" value="Unplaced"/>
</dbReference>
<feature type="compositionally biased region" description="Basic and acidic residues" evidence="1">
    <location>
        <begin position="295"/>
        <end position="305"/>
    </location>
</feature>
<feature type="signal peptide" evidence="3">
    <location>
        <begin position="1"/>
        <end position="19"/>
    </location>
</feature>
<keyword evidence="3" id="KW-0732">Signal</keyword>
<evidence type="ECO:0000313" key="5">
    <source>
        <dbReference type="RefSeq" id="XP_033455627.1"/>
    </source>
</evidence>
<protein>
    <recommendedName>
        <fullName evidence="6">Mid2 domain-containing protein</fullName>
    </recommendedName>
</protein>
<dbReference type="OrthoDB" id="5215637at2759"/>
<feature type="region of interest" description="Disordered" evidence="1">
    <location>
        <begin position="168"/>
        <end position="201"/>
    </location>
</feature>
<keyword evidence="2" id="KW-1133">Transmembrane helix</keyword>
<keyword evidence="2" id="KW-0472">Membrane</keyword>
<keyword evidence="4" id="KW-1185">Reference proteome</keyword>
<feature type="region of interest" description="Disordered" evidence="1">
    <location>
        <begin position="242"/>
        <end position="305"/>
    </location>
</feature>
<evidence type="ECO:0000313" key="4">
    <source>
        <dbReference type="Proteomes" id="UP000504637"/>
    </source>
</evidence>
<dbReference type="RefSeq" id="XP_033455627.1">
    <property type="nucleotide sequence ID" value="XM_033605936.1"/>
</dbReference>
<feature type="transmembrane region" description="Helical" evidence="2">
    <location>
        <begin position="211"/>
        <end position="233"/>
    </location>
</feature>
<evidence type="ECO:0000256" key="1">
    <source>
        <dbReference type="SAM" id="MobiDB-lite"/>
    </source>
</evidence>
<reference evidence="5" key="1">
    <citation type="submission" date="2020-01" db="EMBL/GenBank/DDBJ databases">
        <authorList>
            <consortium name="DOE Joint Genome Institute"/>
            <person name="Haridas S."/>
            <person name="Albert R."/>
            <person name="Binder M."/>
            <person name="Bloem J."/>
            <person name="Labutti K."/>
            <person name="Salamov A."/>
            <person name="Andreopoulos B."/>
            <person name="Baker S.E."/>
            <person name="Barry K."/>
            <person name="Bills G."/>
            <person name="Bluhm B.H."/>
            <person name="Cannon C."/>
            <person name="Castanera R."/>
            <person name="Culley D.E."/>
            <person name="Daum C."/>
            <person name="Ezra D."/>
            <person name="Gonzalez J.B."/>
            <person name="Henrissat B."/>
            <person name="Kuo A."/>
            <person name="Liang C."/>
            <person name="Lipzen A."/>
            <person name="Lutzoni F."/>
            <person name="Magnuson J."/>
            <person name="Mondo S."/>
            <person name="Nolan M."/>
            <person name="Ohm R."/>
            <person name="Pangilinan J."/>
            <person name="Park H.-J."/>
            <person name="Ramirez L."/>
            <person name="Alfaro M."/>
            <person name="Sun H."/>
            <person name="Tritt A."/>
            <person name="Yoshinaga Y."/>
            <person name="Zwiers L.-H."/>
            <person name="Turgeon B.G."/>
            <person name="Goodwin S.B."/>
            <person name="Spatafora J.W."/>
            <person name="Crous P.W."/>
            <person name="Grigoriev I.V."/>
        </authorList>
    </citation>
    <scope>NUCLEOTIDE SEQUENCE</scope>
    <source>
        <strain evidence="5">CBS 342.82</strain>
    </source>
</reference>
<reference evidence="5" key="3">
    <citation type="submission" date="2025-08" db="UniProtKB">
        <authorList>
            <consortium name="RefSeq"/>
        </authorList>
    </citation>
    <scope>IDENTIFICATION</scope>
    <source>
        <strain evidence="5">CBS 342.82</strain>
    </source>
</reference>
<keyword evidence="2" id="KW-0812">Transmembrane</keyword>
<evidence type="ECO:0000256" key="3">
    <source>
        <dbReference type="SAM" id="SignalP"/>
    </source>
</evidence>
<accession>A0A6J3LRZ4</accession>
<dbReference type="AlphaFoldDB" id="A0A6J3LRZ4"/>
<feature type="compositionally biased region" description="Basic and acidic residues" evidence="1">
    <location>
        <begin position="247"/>
        <end position="258"/>
    </location>
</feature>
<reference evidence="5" key="2">
    <citation type="submission" date="2020-04" db="EMBL/GenBank/DDBJ databases">
        <authorList>
            <consortium name="NCBI Genome Project"/>
        </authorList>
    </citation>
    <scope>NUCLEOTIDE SEQUENCE</scope>
    <source>
        <strain evidence="5">CBS 342.82</strain>
    </source>
</reference>